<organism evidence="1 2">
    <name type="scientific">Rotaria magnacalcarata</name>
    <dbReference type="NCBI Taxonomy" id="392030"/>
    <lineage>
        <taxon>Eukaryota</taxon>
        <taxon>Metazoa</taxon>
        <taxon>Spiralia</taxon>
        <taxon>Gnathifera</taxon>
        <taxon>Rotifera</taxon>
        <taxon>Eurotatoria</taxon>
        <taxon>Bdelloidea</taxon>
        <taxon>Philodinida</taxon>
        <taxon>Philodinidae</taxon>
        <taxon>Rotaria</taxon>
    </lineage>
</organism>
<accession>A0A821BWT6</accession>
<sequence length="47" mass="5139">MEPAQQVTSAYPFVKETGPITDEVVPACLSTPNPDSGDFHRIFCKDV</sequence>
<dbReference type="Proteomes" id="UP000663866">
    <property type="component" value="Unassembled WGS sequence"/>
</dbReference>
<dbReference type="AlphaFoldDB" id="A0A821BWT6"/>
<gene>
    <name evidence="1" type="ORF">OVN521_LOCUS45167</name>
</gene>
<reference evidence="1" key="1">
    <citation type="submission" date="2021-02" db="EMBL/GenBank/DDBJ databases">
        <authorList>
            <person name="Nowell W R."/>
        </authorList>
    </citation>
    <scope>NUCLEOTIDE SEQUENCE</scope>
</reference>
<name>A0A821BWT6_9BILA</name>
<evidence type="ECO:0000313" key="2">
    <source>
        <dbReference type="Proteomes" id="UP000663866"/>
    </source>
</evidence>
<evidence type="ECO:0000313" key="1">
    <source>
        <dbReference type="EMBL" id="CAF4600855.1"/>
    </source>
</evidence>
<comment type="caution">
    <text evidence="1">The sequence shown here is derived from an EMBL/GenBank/DDBJ whole genome shotgun (WGS) entry which is preliminary data.</text>
</comment>
<dbReference type="EMBL" id="CAJOBG010072688">
    <property type="protein sequence ID" value="CAF4600855.1"/>
    <property type="molecule type" value="Genomic_DNA"/>
</dbReference>
<protein>
    <submittedName>
        <fullName evidence="1">Uncharacterized protein</fullName>
    </submittedName>
</protein>
<feature type="non-terminal residue" evidence="1">
    <location>
        <position position="1"/>
    </location>
</feature>
<proteinExistence type="predicted"/>
<keyword evidence="2" id="KW-1185">Reference proteome</keyword>